<comment type="caution">
    <text evidence="1">The sequence shown here is derived from an EMBL/GenBank/DDBJ whole genome shotgun (WGS) entry which is preliminary data.</text>
</comment>
<dbReference type="OrthoDB" id="9818940at2"/>
<dbReference type="RefSeq" id="WP_160171425.1">
    <property type="nucleotide sequence ID" value="NZ_ANIE01000003.1"/>
</dbReference>
<proteinExistence type="predicted"/>
<dbReference type="Proteomes" id="UP000035057">
    <property type="component" value="Unassembled WGS sequence"/>
</dbReference>
<keyword evidence="2" id="KW-1185">Reference proteome</keyword>
<organism evidence="1 2">
    <name type="scientific">Marinobacter nitratireducens</name>
    <dbReference type="NCBI Taxonomy" id="1137280"/>
    <lineage>
        <taxon>Bacteria</taxon>
        <taxon>Pseudomonadati</taxon>
        <taxon>Pseudomonadota</taxon>
        <taxon>Gammaproteobacteria</taxon>
        <taxon>Pseudomonadales</taxon>
        <taxon>Marinobacteraceae</taxon>
        <taxon>Marinobacter</taxon>
    </lineage>
</organism>
<evidence type="ECO:0000313" key="1">
    <source>
        <dbReference type="EMBL" id="KEF32625.1"/>
    </source>
</evidence>
<gene>
    <name evidence="1" type="ORF">D777_01259</name>
</gene>
<evidence type="ECO:0000313" key="2">
    <source>
        <dbReference type="Proteomes" id="UP000035057"/>
    </source>
</evidence>
<dbReference type="AlphaFoldDB" id="A0A072NHP7"/>
<protein>
    <submittedName>
        <fullName evidence="1">Uncharacterized protein</fullName>
    </submittedName>
</protein>
<accession>A0A072NHP7</accession>
<reference evidence="1 2" key="1">
    <citation type="submission" date="2012-12" db="EMBL/GenBank/DDBJ databases">
        <title>Genome assembly of Marinobacter sp. AK21.</title>
        <authorList>
            <person name="Khatri I."/>
            <person name="Kumar R."/>
            <person name="Vaidya B."/>
            <person name="Subramanian S."/>
            <person name="Pinnaka A."/>
        </authorList>
    </citation>
    <scope>NUCLEOTIDE SEQUENCE [LARGE SCALE GENOMIC DNA]</scope>
    <source>
        <strain evidence="1 2">AK21</strain>
    </source>
</reference>
<sequence>MLFIIEKYFRGDAFLKAGEPQQAKRYLLDYINAEGKQGNYYRKALELLNQADE</sequence>
<name>A0A072NHP7_9GAMM</name>
<dbReference type="PATRIC" id="fig|1137280.3.peg.1074"/>
<dbReference type="EMBL" id="ANIE01000003">
    <property type="protein sequence ID" value="KEF32625.1"/>
    <property type="molecule type" value="Genomic_DNA"/>
</dbReference>